<dbReference type="InterPro" id="IPR016195">
    <property type="entry name" value="Pol/histidinol_Pase-like"/>
</dbReference>
<evidence type="ECO:0000256" key="3">
    <source>
        <dbReference type="ARBA" id="ARBA00013085"/>
    </source>
</evidence>
<dbReference type="NCBIfam" id="TIGR01856">
    <property type="entry name" value="hisJ_fam"/>
    <property type="match status" value="1"/>
</dbReference>
<feature type="domain" description="PHP" evidence="9">
    <location>
        <begin position="6"/>
        <end position="208"/>
    </location>
</feature>
<sequence length="286" mass="32694">MGWTNYHGHCDYCDGQGRIEDYILKAIELKMDAIGISSHAPVPFWTDWNMRAENLPAYLNEVEELKAKYEGRIAVYKSLEVDYIPHLISAKHDLITNAELDYVVGSVHFIGQMNDGTHWAVDAPVEEFKQGLQESFDGDIKQAAIRYYELQREMIERTAPDIIGHMDKIKMHNVRLNLFDENEQWYVNEVHKTLELIKEKGVIVEINTKAYFRDGHLFPGPEHFAKIKELNIPITINSDAHHSDKLVNGFDEVAQLLLEAGFSHTTELIDGSWQAVTLVATDVKVS</sequence>
<keyword evidence="6 8" id="KW-0368">Histidine biosynthesis</keyword>
<dbReference type="PANTHER" id="PTHR21039">
    <property type="entry name" value="HISTIDINOL PHOSPHATASE-RELATED"/>
    <property type="match status" value="1"/>
</dbReference>
<dbReference type="RefSeq" id="WP_212228888.1">
    <property type="nucleotide sequence ID" value="NZ_JAGUCN010000014.1"/>
</dbReference>
<name>A0ABS5KBA6_9BACT</name>
<dbReference type="EMBL" id="JAGUCN010000014">
    <property type="protein sequence ID" value="MBS2212309.1"/>
    <property type="molecule type" value="Genomic_DNA"/>
</dbReference>
<dbReference type="InterPro" id="IPR010140">
    <property type="entry name" value="Histidinol_P_phosphatase_HisJ"/>
</dbReference>
<evidence type="ECO:0000259" key="9">
    <source>
        <dbReference type="Pfam" id="PF02811"/>
    </source>
</evidence>
<dbReference type="CDD" id="cd12110">
    <property type="entry name" value="PHP_HisPPase_Hisj_like"/>
    <property type="match status" value="1"/>
</dbReference>
<evidence type="ECO:0000256" key="6">
    <source>
        <dbReference type="ARBA" id="ARBA00023102"/>
    </source>
</evidence>
<comment type="pathway">
    <text evidence="1 8">Amino-acid biosynthesis; L-histidine biosynthesis; L-histidine from 5-phospho-alpha-D-ribose 1-diphosphate: step 8/9.</text>
</comment>
<dbReference type="Pfam" id="PF02811">
    <property type="entry name" value="PHP"/>
    <property type="match status" value="1"/>
</dbReference>
<keyword evidence="11" id="KW-1185">Reference proteome</keyword>
<gene>
    <name evidence="10" type="ORF">KEM09_12910</name>
</gene>
<evidence type="ECO:0000256" key="1">
    <source>
        <dbReference type="ARBA" id="ARBA00004970"/>
    </source>
</evidence>
<dbReference type="InterPro" id="IPR004013">
    <property type="entry name" value="PHP_dom"/>
</dbReference>
<comment type="catalytic activity">
    <reaction evidence="7 8">
        <text>L-histidinol phosphate + H2O = L-histidinol + phosphate</text>
        <dbReference type="Rhea" id="RHEA:14465"/>
        <dbReference type="ChEBI" id="CHEBI:15377"/>
        <dbReference type="ChEBI" id="CHEBI:43474"/>
        <dbReference type="ChEBI" id="CHEBI:57699"/>
        <dbReference type="ChEBI" id="CHEBI:57980"/>
        <dbReference type="EC" id="3.1.3.15"/>
    </reaction>
</comment>
<dbReference type="PANTHER" id="PTHR21039:SF0">
    <property type="entry name" value="HISTIDINOL-PHOSPHATASE"/>
    <property type="match status" value="1"/>
</dbReference>
<evidence type="ECO:0000256" key="5">
    <source>
        <dbReference type="ARBA" id="ARBA00022801"/>
    </source>
</evidence>
<comment type="caution">
    <text evidence="10">The sequence shown here is derived from an EMBL/GenBank/DDBJ whole genome shotgun (WGS) entry which is preliminary data.</text>
</comment>
<keyword evidence="5 8" id="KW-0378">Hydrolase</keyword>
<dbReference type="SUPFAM" id="SSF89550">
    <property type="entry name" value="PHP domain-like"/>
    <property type="match status" value="1"/>
</dbReference>
<dbReference type="Proteomes" id="UP000721861">
    <property type="component" value="Unassembled WGS sequence"/>
</dbReference>
<proteinExistence type="inferred from homology"/>
<keyword evidence="4 8" id="KW-0028">Amino-acid biosynthesis</keyword>
<evidence type="ECO:0000256" key="2">
    <source>
        <dbReference type="ARBA" id="ARBA00009152"/>
    </source>
</evidence>
<reference evidence="10 11" key="1">
    <citation type="journal article" date="2014" name="Int. J. Syst. Evol. Microbiol.">
        <title>Carboxylicivirga gen. nov. in the family Marinilabiliaceae with two novel species, Carboxylicivirga mesophila sp. nov. and Carboxylicivirga taeanensis sp. nov., and reclassification of Cytophaga fermentans as Saccharicrinis fermentans gen. nov., comb. nov.</title>
        <authorList>
            <person name="Yang S.H."/>
            <person name="Seo H.S."/>
            <person name="Woo J.H."/>
            <person name="Oh H.M."/>
            <person name="Jang H."/>
            <person name="Lee J.H."/>
            <person name="Kim S.J."/>
            <person name="Kwon K.K."/>
        </authorList>
    </citation>
    <scope>NUCLEOTIDE SEQUENCE [LARGE SCALE GENOMIC DNA]</scope>
    <source>
        <strain evidence="10 11">JCM 18290</strain>
    </source>
</reference>
<dbReference type="Gene3D" id="3.20.20.140">
    <property type="entry name" value="Metal-dependent hydrolases"/>
    <property type="match status" value="1"/>
</dbReference>
<evidence type="ECO:0000313" key="11">
    <source>
        <dbReference type="Proteomes" id="UP000721861"/>
    </source>
</evidence>
<organism evidence="10 11">
    <name type="scientific">Carboxylicivirga mesophila</name>
    <dbReference type="NCBI Taxonomy" id="1166478"/>
    <lineage>
        <taxon>Bacteria</taxon>
        <taxon>Pseudomonadati</taxon>
        <taxon>Bacteroidota</taxon>
        <taxon>Bacteroidia</taxon>
        <taxon>Marinilabiliales</taxon>
        <taxon>Marinilabiliaceae</taxon>
        <taxon>Carboxylicivirga</taxon>
    </lineage>
</organism>
<evidence type="ECO:0000256" key="8">
    <source>
        <dbReference type="RuleBase" id="RU366003"/>
    </source>
</evidence>
<comment type="similarity">
    <text evidence="2 8">Belongs to the PHP hydrolase family. HisK subfamily.</text>
</comment>
<protein>
    <recommendedName>
        <fullName evidence="3 8">Histidinol-phosphatase</fullName>
        <shortName evidence="8">HolPase</shortName>
        <ecNumber evidence="3 8">3.1.3.15</ecNumber>
    </recommendedName>
</protein>
<evidence type="ECO:0000313" key="10">
    <source>
        <dbReference type="EMBL" id="MBS2212309.1"/>
    </source>
</evidence>
<accession>A0ABS5KBA6</accession>
<evidence type="ECO:0000256" key="4">
    <source>
        <dbReference type="ARBA" id="ARBA00022605"/>
    </source>
</evidence>
<dbReference type="EC" id="3.1.3.15" evidence="3 8"/>
<evidence type="ECO:0000256" key="7">
    <source>
        <dbReference type="ARBA" id="ARBA00049158"/>
    </source>
</evidence>